<protein>
    <submittedName>
        <fullName evidence="2">Uncharacterized protein</fullName>
    </submittedName>
</protein>
<evidence type="ECO:0000313" key="3">
    <source>
        <dbReference type="Proteomes" id="UP000010552"/>
    </source>
</evidence>
<dbReference type="EMBL" id="KB031030">
    <property type="protein sequence ID" value="ELK06569.1"/>
    <property type="molecule type" value="Genomic_DNA"/>
</dbReference>
<dbReference type="AlphaFoldDB" id="L5K4C4"/>
<evidence type="ECO:0000313" key="2">
    <source>
        <dbReference type="EMBL" id="ELK06569.1"/>
    </source>
</evidence>
<evidence type="ECO:0000256" key="1">
    <source>
        <dbReference type="SAM" id="MobiDB-lite"/>
    </source>
</evidence>
<feature type="region of interest" description="Disordered" evidence="1">
    <location>
        <begin position="53"/>
        <end position="94"/>
    </location>
</feature>
<organism evidence="2 3">
    <name type="scientific">Pteropus alecto</name>
    <name type="common">Black flying fox</name>
    <dbReference type="NCBI Taxonomy" id="9402"/>
    <lineage>
        <taxon>Eukaryota</taxon>
        <taxon>Metazoa</taxon>
        <taxon>Chordata</taxon>
        <taxon>Craniata</taxon>
        <taxon>Vertebrata</taxon>
        <taxon>Euteleostomi</taxon>
        <taxon>Mammalia</taxon>
        <taxon>Eutheria</taxon>
        <taxon>Laurasiatheria</taxon>
        <taxon>Chiroptera</taxon>
        <taxon>Yinpterochiroptera</taxon>
        <taxon>Pteropodoidea</taxon>
        <taxon>Pteropodidae</taxon>
        <taxon>Pteropodinae</taxon>
        <taxon>Pteropus</taxon>
    </lineage>
</organism>
<sequence>MSGRPKQPTATGLALGGGPCGEAHIPAGSTTAASACLTLSCTERARPSPALTLASASVQTSSAPSSAALKAAHPAPPGHKSRGKAFRHTVGPLR</sequence>
<name>L5K4C4_PTEAL</name>
<gene>
    <name evidence="2" type="ORF">PAL_GLEAN10022899</name>
</gene>
<feature type="compositionally biased region" description="Low complexity" evidence="1">
    <location>
        <begin position="54"/>
        <end position="73"/>
    </location>
</feature>
<dbReference type="InParanoid" id="L5K4C4"/>
<keyword evidence="3" id="KW-1185">Reference proteome</keyword>
<accession>L5K4C4</accession>
<proteinExistence type="predicted"/>
<reference evidence="3" key="1">
    <citation type="journal article" date="2013" name="Science">
        <title>Comparative analysis of bat genomes provides insight into the evolution of flight and immunity.</title>
        <authorList>
            <person name="Zhang G."/>
            <person name="Cowled C."/>
            <person name="Shi Z."/>
            <person name="Huang Z."/>
            <person name="Bishop-Lilly K.A."/>
            <person name="Fang X."/>
            <person name="Wynne J.W."/>
            <person name="Xiong Z."/>
            <person name="Baker M.L."/>
            <person name="Zhao W."/>
            <person name="Tachedjian M."/>
            <person name="Zhu Y."/>
            <person name="Zhou P."/>
            <person name="Jiang X."/>
            <person name="Ng J."/>
            <person name="Yang L."/>
            <person name="Wu L."/>
            <person name="Xiao J."/>
            <person name="Feng Y."/>
            <person name="Chen Y."/>
            <person name="Sun X."/>
            <person name="Zhang Y."/>
            <person name="Marsh G.A."/>
            <person name="Crameri G."/>
            <person name="Broder C.C."/>
            <person name="Frey K.G."/>
            <person name="Wang L.F."/>
            <person name="Wang J."/>
        </authorList>
    </citation>
    <scope>NUCLEOTIDE SEQUENCE [LARGE SCALE GENOMIC DNA]</scope>
</reference>
<dbReference type="Proteomes" id="UP000010552">
    <property type="component" value="Unassembled WGS sequence"/>
</dbReference>
<feature type="region of interest" description="Disordered" evidence="1">
    <location>
        <begin position="1"/>
        <end position="24"/>
    </location>
</feature>